<accession>A0A556QSN0</accession>
<feature type="transmembrane region" description="Helical" evidence="1">
    <location>
        <begin position="20"/>
        <end position="37"/>
    </location>
</feature>
<comment type="caution">
    <text evidence="2">The sequence shown here is derived from an EMBL/GenBank/DDBJ whole genome shotgun (WGS) entry which is preliminary data.</text>
</comment>
<keyword evidence="1" id="KW-0812">Transmembrane</keyword>
<sequence>MNVQARISKEWRRRMTMMALMLNGSALWFCYDGFIAWPSEEARYQQLVTLTAGSLAVDETPTDKNPEVVRAWTAYAAANKLPEKLPKHRSEGDLSGQRTIGGILLAIGLGFVGWVLLQHRKSVRADGDIITGAGGETVHLDTIVDMDRRKWANKGIAYAIYEVDGKRRRLCLDDHKFIGCEAIILEAERRIAARSTPPATDPTVVS</sequence>
<organism evidence="2 3">
    <name type="scientific">Rariglobus hedericola</name>
    <dbReference type="NCBI Taxonomy" id="2597822"/>
    <lineage>
        <taxon>Bacteria</taxon>
        <taxon>Pseudomonadati</taxon>
        <taxon>Verrucomicrobiota</taxon>
        <taxon>Opitutia</taxon>
        <taxon>Opitutales</taxon>
        <taxon>Opitutaceae</taxon>
        <taxon>Rariglobus</taxon>
    </lineage>
</organism>
<reference evidence="2 3" key="1">
    <citation type="submission" date="2019-07" db="EMBL/GenBank/DDBJ databases">
        <title>Description of 53C-WASEF.</title>
        <authorList>
            <person name="Pitt A."/>
            <person name="Hahn M.W."/>
        </authorList>
    </citation>
    <scope>NUCLEOTIDE SEQUENCE [LARGE SCALE GENOMIC DNA]</scope>
    <source>
        <strain evidence="2 3">53C-WASEF</strain>
    </source>
</reference>
<dbReference type="RefSeq" id="WP_144230182.1">
    <property type="nucleotide sequence ID" value="NZ_CBCRVV010000012.1"/>
</dbReference>
<feature type="transmembrane region" description="Helical" evidence="1">
    <location>
        <begin position="99"/>
        <end position="117"/>
    </location>
</feature>
<protein>
    <submittedName>
        <fullName evidence="2">Uncharacterized protein</fullName>
    </submittedName>
</protein>
<dbReference type="OrthoDB" id="194705at2"/>
<gene>
    <name evidence="2" type="ORF">FPL22_10250</name>
</gene>
<dbReference type="EMBL" id="VMBG01000001">
    <property type="protein sequence ID" value="TSJ79641.1"/>
    <property type="molecule type" value="Genomic_DNA"/>
</dbReference>
<evidence type="ECO:0000256" key="1">
    <source>
        <dbReference type="SAM" id="Phobius"/>
    </source>
</evidence>
<name>A0A556QSN0_9BACT</name>
<keyword evidence="1" id="KW-1133">Transmembrane helix</keyword>
<dbReference type="Proteomes" id="UP000315648">
    <property type="component" value="Unassembled WGS sequence"/>
</dbReference>
<proteinExistence type="predicted"/>
<keyword evidence="1" id="KW-0472">Membrane</keyword>
<evidence type="ECO:0000313" key="3">
    <source>
        <dbReference type="Proteomes" id="UP000315648"/>
    </source>
</evidence>
<dbReference type="AlphaFoldDB" id="A0A556QSN0"/>
<evidence type="ECO:0000313" key="2">
    <source>
        <dbReference type="EMBL" id="TSJ79641.1"/>
    </source>
</evidence>
<keyword evidence="3" id="KW-1185">Reference proteome</keyword>